<dbReference type="EMBL" id="AWFF01000069">
    <property type="protein sequence ID" value="KCZ52260.1"/>
    <property type="molecule type" value="Genomic_DNA"/>
</dbReference>
<dbReference type="InterPro" id="IPR036388">
    <property type="entry name" value="WH-like_DNA-bd_sf"/>
</dbReference>
<dbReference type="InterPro" id="IPR000847">
    <property type="entry name" value="LysR_HTH_N"/>
</dbReference>
<dbReference type="eggNOG" id="COG0583">
    <property type="taxonomic scope" value="Bacteria"/>
</dbReference>
<dbReference type="InterPro" id="IPR036390">
    <property type="entry name" value="WH_DNA-bd_sf"/>
</dbReference>
<dbReference type="Gene3D" id="1.10.10.10">
    <property type="entry name" value="Winged helix-like DNA-binding domain superfamily/Winged helix DNA-binding domain"/>
    <property type="match status" value="1"/>
</dbReference>
<evidence type="ECO:0000313" key="6">
    <source>
        <dbReference type="EMBL" id="KCZ52260.1"/>
    </source>
</evidence>
<keyword evidence="4" id="KW-0804">Transcription</keyword>
<dbReference type="Proteomes" id="UP000027037">
    <property type="component" value="Unassembled WGS sequence"/>
</dbReference>
<proteinExistence type="inferred from homology"/>
<dbReference type="PANTHER" id="PTHR30346">
    <property type="entry name" value="TRANSCRIPTIONAL DUAL REGULATOR HCAR-RELATED"/>
    <property type="match status" value="1"/>
</dbReference>
<dbReference type="RefSeq" id="WP_162176740.1">
    <property type="nucleotide sequence ID" value="NZ_AWFF01000069.1"/>
</dbReference>
<evidence type="ECO:0000256" key="3">
    <source>
        <dbReference type="ARBA" id="ARBA00023125"/>
    </source>
</evidence>
<keyword evidence="3" id="KW-0238">DNA-binding</keyword>
<sequence length="304" mass="34050">MDLHATPLRAFLAVAEAQSFTRAAEELNMSQPALSAKIKELERRLGFDLLKRSKRHVELSPGGRSFLAHARRMVLETEWMHQKIRDIRKNAVRIGVPYYSSNIPARTGLTDDFIANHGADGIEIIGMSHDRLYRALAYEDIDLALVLEPEEHWFDSAISPAAETDLRGHIIESRELQLSVPESSDLYGKTVIRAADLEGRSVASISRVHGVALSEGVARFLNAHGATQFKLPEANAVSTLRLARRLQVPAICLGWFTEDTETCGRNSRPLPFEEGGIKTHFVIRRRSDSLRPLAETFWTEATRC</sequence>
<dbReference type="PRINTS" id="PR00039">
    <property type="entry name" value="HTHLYSR"/>
</dbReference>
<reference evidence="6 7" key="1">
    <citation type="journal article" date="2014" name="Antonie Van Leeuwenhoek">
        <title>Hyphomonas beringensis sp. nov. and Hyphomonas chukchiensis sp. nov., isolated from surface seawater of the Bering Sea and Chukchi Sea.</title>
        <authorList>
            <person name="Li C."/>
            <person name="Lai Q."/>
            <person name="Li G."/>
            <person name="Dong C."/>
            <person name="Wang J."/>
            <person name="Liao Y."/>
            <person name="Shao Z."/>
        </authorList>
    </citation>
    <scope>NUCLEOTIDE SEQUENCE [LARGE SCALE GENOMIC DNA]</scope>
    <source>
        <strain evidence="6 7">25B14_1</strain>
    </source>
</reference>
<evidence type="ECO:0000256" key="1">
    <source>
        <dbReference type="ARBA" id="ARBA00009437"/>
    </source>
</evidence>
<dbReference type="FunFam" id="1.10.10.10:FF:000001">
    <property type="entry name" value="LysR family transcriptional regulator"/>
    <property type="match status" value="1"/>
</dbReference>
<feature type="domain" description="HTH lysR-type" evidence="5">
    <location>
        <begin position="1"/>
        <end position="60"/>
    </location>
</feature>
<organism evidence="6 7">
    <name type="scientific">Hyphomonas beringensis</name>
    <dbReference type="NCBI Taxonomy" id="1280946"/>
    <lineage>
        <taxon>Bacteria</taxon>
        <taxon>Pseudomonadati</taxon>
        <taxon>Pseudomonadota</taxon>
        <taxon>Alphaproteobacteria</taxon>
        <taxon>Hyphomonadales</taxon>
        <taxon>Hyphomonadaceae</taxon>
        <taxon>Hyphomonas</taxon>
    </lineage>
</organism>
<dbReference type="OrthoDB" id="9815174at2"/>
<comment type="caution">
    <text evidence="6">The sequence shown here is derived from an EMBL/GenBank/DDBJ whole genome shotgun (WGS) entry which is preliminary data.</text>
</comment>
<evidence type="ECO:0000259" key="5">
    <source>
        <dbReference type="PROSITE" id="PS50931"/>
    </source>
</evidence>
<dbReference type="STRING" id="1280946.HY29_18175"/>
<dbReference type="GO" id="GO:0032993">
    <property type="term" value="C:protein-DNA complex"/>
    <property type="evidence" value="ECO:0007669"/>
    <property type="project" value="TreeGrafter"/>
</dbReference>
<dbReference type="Gene3D" id="3.40.190.290">
    <property type="match status" value="1"/>
</dbReference>
<dbReference type="PANTHER" id="PTHR30346:SF28">
    <property type="entry name" value="HTH-TYPE TRANSCRIPTIONAL REGULATOR CYNR"/>
    <property type="match status" value="1"/>
</dbReference>
<dbReference type="PROSITE" id="PS50931">
    <property type="entry name" value="HTH_LYSR"/>
    <property type="match status" value="1"/>
</dbReference>
<comment type="similarity">
    <text evidence="1">Belongs to the LysR transcriptional regulatory family.</text>
</comment>
<dbReference type="Pfam" id="PF00126">
    <property type="entry name" value="HTH_1"/>
    <property type="match status" value="1"/>
</dbReference>
<name>A0A062U7Z0_9PROT</name>
<dbReference type="SUPFAM" id="SSF46785">
    <property type="entry name" value="Winged helix' DNA-binding domain"/>
    <property type="match status" value="1"/>
</dbReference>
<keyword evidence="7" id="KW-1185">Reference proteome</keyword>
<dbReference type="GO" id="GO:0003700">
    <property type="term" value="F:DNA-binding transcription factor activity"/>
    <property type="evidence" value="ECO:0007669"/>
    <property type="project" value="InterPro"/>
</dbReference>
<keyword evidence="2" id="KW-0805">Transcription regulation</keyword>
<evidence type="ECO:0000256" key="2">
    <source>
        <dbReference type="ARBA" id="ARBA00023015"/>
    </source>
</evidence>
<evidence type="ECO:0000313" key="7">
    <source>
        <dbReference type="Proteomes" id="UP000027037"/>
    </source>
</evidence>
<gene>
    <name evidence="6" type="ORF">HY29_18175</name>
</gene>
<protein>
    <recommendedName>
        <fullName evidence="5">HTH lysR-type domain-containing protein</fullName>
    </recommendedName>
</protein>
<dbReference type="AlphaFoldDB" id="A0A062U7Z0"/>
<dbReference type="GO" id="GO:0003677">
    <property type="term" value="F:DNA binding"/>
    <property type="evidence" value="ECO:0007669"/>
    <property type="project" value="UniProtKB-KW"/>
</dbReference>
<dbReference type="PATRIC" id="fig|1280946.3.peg.3052"/>
<evidence type="ECO:0000256" key="4">
    <source>
        <dbReference type="ARBA" id="ARBA00023163"/>
    </source>
</evidence>
<dbReference type="SUPFAM" id="SSF53850">
    <property type="entry name" value="Periplasmic binding protein-like II"/>
    <property type="match status" value="1"/>
</dbReference>
<accession>A0A062U7Z0</accession>